<evidence type="ECO:0000313" key="1">
    <source>
        <dbReference type="EMBL" id="RAI40425.1"/>
    </source>
</evidence>
<gene>
    <name evidence="1" type="ORF">CH338_06175</name>
</gene>
<name>A0A327KSQ1_9BRAD</name>
<proteinExistence type="predicted"/>
<evidence type="ECO:0000313" key="2">
    <source>
        <dbReference type="Proteomes" id="UP000248863"/>
    </source>
</evidence>
<dbReference type="EMBL" id="NPEU01000041">
    <property type="protein sequence ID" value="RAI40425.1"/>
    <property type="molecule type" value="Genomic_DNA"/>
</dbReference>
<dbReference type="Proteomes" id="UP000248863">
    <property type="component" value="Unassembled WGS sequence"/>
</dbReference>
<keyword evidence="2" id="KW-1185">Reference proteome</keyword>
<reference evidence="1 2" key="1">
    <citation type="submission" date="2017-07" db="EMBL/GenBank/DDBJ databases">
        <title>Draft Genome Sequences of Select Purple Nonsulfur Bacteria.</title>
        <authorList>
            <person name="Lasarre B."/>
            <person name="Mckinlay J.B."/>
        </authorList>
    </citation>
    <scope>NUCLEOTIDE SEQUENCE [LARGE SCALE GENOMIC DNA]</scope>
    <source>
        <strain evidence="1 2">DSM 11907</strain>
    </source>
</reference>
<accession>A0A327KSQ1</accession>
<dbReference type="AlphaFoldDB" id="A0A327KSQ1"/>
<sequence length="141" mass="15935">MATPVVAAERPYRWWFTTDVGGEFFTDLCDSKEQALARLDDYGYGLVAECQDGDFDLHVDADVLYDLFYGQNEDRMNEDGEFLSFTADQERDLADMVNAAIDAWIEKHGIDTKAPIFQDVREYAKKAPPPRKALPSGMEPA</sequence>
<protein>
    <submittedName>
        <fullName evidence="1">Uncharacterized protein</fullName>
    </submittedName>
</protein>
<organism evidence="1 2">
    <name type="scientific">Rhodoplanes elegans</name>
    <dbReference type="NCBI Taxonomy" id="29408"/>
    <lineage>
        <taxon>Bacteria</taxon>
        <taxon>Pseudomonadati</taxon>
        <taxon>Pseudomonadota</taxon>
        <taxon>Alphaproteobacteria</taxon>
        <taxon>Hyphomicrobiales</taxon>
        <taxon>Nitrobacteraceae</taxon>
        <taxon>Rhodoplanes</taxon>
    </lineage>
</organism>
<comment type="caution">
    <text evidence="1">The sequence shown here is derived from an EMBL/GenBank/DDBJ whole genome shotgun (WGS) entry which is preliminary data.</text>
</comment>